<organism evidence="2 3">
    <name type="scientific">Prorocentrum cordatum</name>
    <dbReference type="NCBI Taxonomy" id="2364126"/>
    <lineage>
        <taxon>Eukaryota</taxon>
        <taxon>Sar</taxon>
        <taxon>Alveolata</taxon>
        <taxon>Dinophyceae</taxon>
        <taxon>Prorocentrales</taxon>
        <taxon>Prorocentraceae</taxon>
        <taxon>Prorocentrum</taxon>
    </lineage>
</organism>
<feature type="region of interest" description="Disordered" evidence="1">
    <location>
        <begin position="94"/>
        <end position="117"/>
    </location>
</feature>
<evidence type="ECO:0000256" key="1">
    <source>
        <dbReference type="SAM" id="MobiDB-lite"/>
    </source>
</evidence>
<name>A0ABN9Y200_9DINO</name>
<keyword evidence="3" id="KW-1185">Reference proteome</keyword>
<evidence type="ECO:0000313" key="2">
    <source>
        <dbReference type="EMBL" id="CAK0906464.1"/>
    </source>
</evidence>
<evidence type="ECO:0000313" key="3">
    <source>
        <dbReference type="Proteomes" id="UP001189429"/>
    </source>
</evidence>
<feature type="compositionally biased region" description="Basic and acidic residues" evidence="1">
    <location>
        <begin position="1256"/>
        <end position="1274"/>
    </location>
</feature>
<gene>
    <name evidence="2" type="ORF">PCOR1329_LOCUS81764</name>
</gene>
<feature type="compositionally biased region" description="Low complexity" evidence="1">
    <location>
        <begin position="1275"/>
        <end position="1285"/>
    </location>
</feature>
<accession>A0ABN9Y200</accession>
<dbReference type="EMBL" id="CAUYUJ010021693">
    <property type="protein sequence ID" value="CAK0906464.1"/>
    <property type="molecule type" value="Genomic_DNA"/>
</dbReference>
<reference evidence="2" key="1">
    <citation type="submission" date="2023-10" db="EMBL/GenBank/DDBJ databases">
        <authorList>
            <person name="Chen Y."/>
            <person name="Shah S."/>
            <person name="Dougan E. K."/>
            <person name="Thang M."/>
            <person name="Chan C."/>
        </authorList>
    </citation>
    <scope>NUCLEOTIDE SEQUENCE [LARGE SCALE GENOMIC DNA]</scope>
</reference>
<protein>
    <submittedName>
        <fullName evidence="2">Uncharacterized protein</fullName>
    </submittedName>
</protein>
<sequence>MSPRHRLAAFGCATAAFTRFNAASGPQNDAILVEAADHIDSQRAYFRSADPAATLAQEDASKAEGLQRTIDPRRGSTNSLALVPQRRVLKKILTQPEHEPSSESSEVLDDTPDKDLGALQGAIDQRDSSYKKDIGDDVNNLARRGRFDLLEVCAPPTSRLAQAVHDQGGLAVRAGVHYGFDMSTKTGVHRLVPWIRQHRPRRIVASPPCAADCELQTWNQKTPEDREGLRKKAQQARRIQHGRETVMSIGLQHPGAEIDLEQPQRSQSWSRSDALKRIREQTCETLVTDCAYGRKCPRSGRLLPKVWRICSTDPELQRSVGKRCSNRPGRHDNREHGAILSGKIVASTAFYPEAMCKAWATRALRAGGGTTAGASALLATDLEGDDLIFEGDGADQETEDPRAPNEEFDGDGFKAISKEEGHTTTKEAQDIEFRLSRPHRNLGHPCARTTREILENSGASQQVLKMVENFKCRACDSSALPEAVRTSAGVEIPEVFEGMGSDGLEWTDPLGDAIYLLNLGEGSGITQVANRGDKSQIRLSPGTEMFIAPGAQDPANVEHRIQLFKRTFAKFRKQNHDCDVDEAISYVVHAINDLDKVGSHSPIVHAFGVGGAQSPGIAFAIVDDSHGETRELRRLSARQSFIEVEYSERRRNAEHARSRVATRRKPGELAYYWHNSRGPVKATWYGPARVLVQEQRILAGSTRPTSMVQISREGVLLRRAPEQPRPAAEAKRMVVELRYMESGAELEFIDENMICEFDMLKSELTDSEGRRRLTTQTLDCCVANQKRKDKIEFHWSKLSSSKKDEFRKATTKEVKDPADVIRCRWVLTRKSDGTAKARLVLLGYQTEDIGQEPTASPTASRRARNILLTVAAASSWNIVKGDVTSALLQANDLKKDLFVEALKGIKELYTWGTWKDMDDGIDSVEQCGVSMVANDRGFFQHQQSYIDKLMEIIPKHPKARPSDRLSEADLGTLRTWCDALSWLDANTLPWMSAPVADVQSKIPTGDYKLFGIANNITKTVKANRTDGIQIFRHSLPGCGPGLPDFRVFTWCDAAWASRPDGHSQGKHVTALSTSEGPFHHACDFTVLDWGSRKLKRVARSSLSAEIQEASDAEGEQMMVRLAMYDTRYEVLYGRFDLNDRRGALHRVPGALVTDCKAFYDGVVTSGSAGLGLDERRTAIEALALRRALEEGGTIVRWVHSHAQLADGMTKASLQAFNVLHAFLKNQRWNIVHDERFLSARKRSALGKGIFDETTDTHHSEAKKIMESRRRDRPAASDVAAAGATDKGLEQISFPPV</sequence>
<dbReference type="Proteomes" id="UP001189429">
    <property type="component" value="Unassembled WGS sequence"/>
</dbReference>
<proteinExistence type="predicted"/>
<feature type="region of interest" description="Disordered" evidence="1">
    <location>
        <begin position="1256"/>
        <end position="1296"/>
    </location>
</feature>
<comment type="caution">
    <text evidence="2">The sequence shown here is derived from an EMBL/GenBank/DDBJ whole genome shotgun (WGS) entry which is preliminary data.</text>
</comment>